<evidence type="ECO:0000313" key="4">
    <source>
        <dbReference type="EMBL" id="MBB4038918.1"/>
    </source>
</evidence>
<dbReference type="GO" id="GO:0051213">
    <property type="term" value="F:dioxygenase activity"/>
    <property type="evidence" value="ECO:0007669"/>
    <property type="project" value="UniProtKB-KW"/>
</dbReference>
<reference evidence="4 5" key="1">
    <citation type="submission" date="2020-08" db="EMBL/GenBank/DDBJ databases">
        <title>Genomic Encyclopedia of Type Strains, Phase IV (KMG-IV): sequencing the most valuable type-strain genomes for metagenomic binning, comparative biology and taxonomic classification.</title>
        <authorList>
            <person name="Goeker M."/>
        </authorList>
    </citation>
    <scope>NUCLEOTIDE SEQUENCE [LARGE SCALE GENOMIC DNA]</scope>
    <source>
        <strain evidence="4 5">DSM 15743</strain>
    </source>
</reference>
<dbReference type="InterPro" id="IPR037523">
    <property type="entry name" value="VOC_core"/>
</dbReference>
<keyword evidence="4" id="KW-0223">Dioxygenase</keyword>
<dbReference type="PANTHER" id="PTHR43048:SF6">
    <property type="entry name" value="BLR8189 PROTEIN"/>
    <property type="match status" value="1"/>
</dbReference>
<dbReference type="PROSITE" id="PS51819">
    <property type="entry name" value="VOC"/>
    <property type="match status" value="1"/>
</dbReference>
<evidence type="ECO:0000313" key="5">
    <source>
        <dbReference type="Proteomes" id="UP000519439"/>
    </source>
</evidence>
<dbReference type="RefSeq" id="WP_027314336.1">
    <property type="nucleotide sequence ID" value="NZ_JACIDC010000001.1"/>
</dbReference>
<organism evidence="4 5">
    <name type="scientific">Microvirga flocculans</name>
    <dbReference type="NCBI Taxonomy" id="217168"/>
    <lineage>
        <taxon>Bacteria</taxon>
        <taxon>Pseudomonadati</taxon>
        <taxon>Pseudomonadota</taxon>
        <taxon>Alphaproteobacteria</taxon>
        <taxon>Hyphomicrobiales</taxon>
        <taxon>Methylobacteriaceae</taxon>
        <taxon>Microvirga</taxon>
    </lineage>
</organism>
<keyword evidence="4" id="KW-0560">Oxidoreductase</keyword>
<feature type="domain" description="VOC" evidence="3">
    <location>
        <begin position="27"/>
        <end position="172"/>
    </location>
</feature>
<feature type="chain" id="PRO_5030606870" evidence="2">
    <location>
        <begin position="21"/>
        <end position="195"/>
    </location>
</feature>
<proteinExistence type="predicted"/>
<keyword evidence="1" id="KW-0479">Metal-binding</keyword>
<dbReference type="EMBL" id="JACIDC010000001">
    <property type="protein sequence ID" value="MBB4038918.1"/>
    <property type="molecule type" value="Genomic_DNA"/>
</dbReference>
<dbReference type="Proteomes" id="UP000519439">
    <property type="component" value="Unassembled WGS sequence"/>
</dbReference>
<name>A0A7W6ICG8_9HYPH</name>
<keyword evidence="2" id="KW-0732">Signal</keyword>
<feature type="signal peptide" evidence="2">
    <location>
        <begin position="1"/>
        <end position="20"/>
    </location>
</feature>
<gene>
    <name evidence="4" type="ORF">GGR34_000547</name>
</gene>
<dbReference type="InterPro" id="IPR029068">
    <property type="entry name" value="Glyas_Bleomycin-R_OHBP_Dase"/>
</dbReference>
<dbReference type="GO" id="GO:0046491">
    <property type="term" value="P:L-methylmalonyl-CoA metabolic process"/>
    <property type="evidence" value="ECO:0007669"/>
    <property type="project" value="TreeGrafter"/>
</dbReference>
<dbReference type="AlphaFoldDB" id="A0A7W6ICG8"/>
<evidence type="ECO:0000259" key="3">
    <source>
        <dbReference type="PROSITE" id="PS51819"/>
    </source>
</evidence>
<keyword evidence="4" id="KW-0456">Lyase</keyword>
<dbReference type="GO" id="GO:0046872">
    <property type="term" value="F:metal ion binding"/>
    <property type="evidence" value="ECO:0007669"/>
    <property type="project" value="UniProtKB-KW"/>
</dbReference>
<dbReference type="Gene3D" id="3.10.180.10">
    <property type="entry name" value="2,3-Dihydroxybiphenyl 1,2-Dioxygenase, domain 1"/>
    <property type="match status" value="1"/>
</dbReference>
<dbReference type="InterPro" id="IPR051785">
    <property type="entry name" value="MMCE/EMCE_epimerase"/>
</dbReference>
<dbReference type="GO" id="GO:0004493">
    <property type="term" value="F:methylmalonyl-CoA epimerase activity"/>
    <property type="evidence" value="ECO:0007669"/>
    <property type="project" value="TreeGrafter"/>
</dbReference>
<dbReference type="Pfam" id="PF13669">
    <property type="entry name" value="Glyoxalase_4"/>
    <property type="match status" value="1"/>
</dbReference>
<dbReference type="SUPFAM" id="SSF54593">
    <property type="entry name" value="Glyoxalase/Bleomycin resistance protein/Dihydroxybiphenyl dioxygenase"/>
    <property type="match status" value="1"/>
</dbReference>
<sequence length="195" mass="20765">MKKQILGALAGLLIAGAAQASGLGLRGMEHIGVTVPSIAEGKAFFEKVLGCEQAYALGPFKDEKGTWMTDNIGAHKSSVANIASLKCGNSTNIELFEFTSPSQNKASPKRDDVGAVSIGFYVDDINAAVAHLKKNNVKLLGDIKKVEEGPIAGRSWIYAETPWGLQIFFESDPNGIAYTKTPGAVKLFSPRNLPN</sequence>
<evidence type="ECO:0000256" key="1">
    <source>
        <dbReference type="ARBA" id="ARBA00022723"/>
    </source>
</evidence>
<keyword evidence="5" id="KW-1185">Reference proteome</keyword>
<evidence type="ECO:0000256" key="2">
    <source>
        <dbReference type="SAM" id="SignalP"/>
    </source>
</evidence>
<protein>
    <submittedName>
        <fullName evidence="4">Catechol 2,3-dioxygenase-like lactoylglutathione lyase family enzyme</fullName>
    </submittedName>
</protein>
<dbReference type="PANTHER" id="PTHR43048">
    <property type="entry name" value="METHYLMALONYL-COA EPIMERASE"/>
    <property type="match status" value="1"/>
</dbReference>
<comment type="caution">
    <text evidence="4">The sequence shown here is derived from an EMBL/GenBank/DDBJ whole genome shotgun (WGS) entry which is preliminary data.</text>
</comment>
<dbReference type="GO" id="GO:0016829">
    <property type="term" value="F:lyase activity"/>
    <property type="evidence" value="ECO:0007669"/>
    <property type="project" value="UniProtKB-KW"/>
</dbReference>
<accession>A0A7W6ICG8</accession>